<keyword evidence="2" id="KW-0732">Signal</keyword>
<dbReference type="EMBL" id="JYHA01000031">
    <property type="protein sequence ID" value="KKB96683.1"/>
    <property type="molecule type" value="Genomic_DNA"/>
</dbReference>
<evidence type="ECO:0000313" key="4">
    <source>
        <dbReference type="Proteomes" id="UP000033358"/>
    </source>
</evidence>
<evidence type="ECO:0000256" key="1">
    <source>
        <dbReference type="SAM" id="MobiDB-lite"/>
    </source>
</evidence>
<dbReference type="AlphaFoldDB" id="A0A0F5MPE8"/>
<comment type="caution">
    <text evidence="3">The sequence shown here is derived from an EMBL/GenBank/DDBJ whole genome shotgun (WGS) entry which is preliminary data.</text>
</comment>
<name>A0A0F5MPE8_9RICK</name>
<sequence length="330" mass="36790">MKKYLYFTLTIIFFHSYVMAQDNASADEVVIDPESIKLLNDRIKAAIPIIQSNPTTIPNIVTPTPAITDTPGSSSVITKTNPVVKTTPPVITNTAPVVSTKTPEIITTPPDNALKNTTSPSTSSPPPADKSTKTEETASYIYSDWSGSIMFDNALVKSLDSALVELSNMRSDDKKVNSKNNSSNSNDVKSILDLATQNNISPSFYLGSIIFHSDNDWTIWINNKKITAEKRSDLKFIIPQLECVNVNEDYVTFSWKSRMIDNLSPGWREKLSLVKNTNNYYNENNGITFKDNEVITFVLYPNQTLSVYDMDILEGYVPEHIAATQKQEVN</sequence>
<accession>A0A0F5MPE8</accession>
<evidence type="ECO:0000313" key="3">
    <source>
        <dbReference type="EMBL" id="KKB96683.1"/>
    </source>
</evidence>
<gene>
    <name evidence="3" type="ORF">SZ25_00239</name>
</gene>
<feature type="region of interest" description="Disordered" evidence="1">
    <location>
        <begin position="102"/>
        <end position="135"/>
    </location>
</feature>
<proteinExistence type="predicted"/>
<keyword evidence="4" id="KW-1185">Reference proteome</keyword>
<protein>
    <recommendedName>
        <fullName evidence="5">DUF3298 domain-containing protein</fullName>
    </recommendedName>
</protein>
<feature type="signal peptide" evidence="2">
    <location>
        <begin position="1"/>
        <end position="20"/>
    </location>
</feature>
<reference evidence="3 4" key="1">
    <citation type="submission" date="2015-02" db="EMBL/GenBank/DDBJ databases">
        <title>Single cell genomics of a rare environmental alphaproteobacterium provides unique insights into Rickettsiaceae evolution.</title>
        <authorList>
            <person name="Martijn J."/>
            <person name="Schulz F."/>
            <person name="Zaremba-Niedzwiedzka K."/>
            <person name="Viklund J."/>
            <person name="Stepanauskas R."/>
            <person name="Andersson S.G.E."/>
            <person name="Horn M."/>
            <person name="Guy L."/>
            <person name="Ettema T.J.G."/>
        </authorList>
    </citation>
    <scope>NUCLEOTIDE SEQUENCE [LARGE SCALE GENOMIC DNA]</scope>
    <source>
        <strain evidence="3 4">SCGC AAA041-L04</strain>
    </source>
</reference>
<organism evidence="3 4">
    <name type="scientific">Candidatus Arcanibacter lacustris</name>
    <dbReference type="NCBI Taxonomy" id="1607817"/>
    <lineage>
        <taxon>Bacteria</taxon>
        <taxon>Pseudomonadati</taxon>
        <taxon>Pseudomonadota</taxon>
        <taxon>Alphaproteobacteria</taxon>
        <taxon>Rickettsiales</taxon>
        <taxon>Candidatus Arcanibacter</taxon>
    </lineage>
</organism>
<evidence type="ECO:0008006" key="5">
    <source>
        <dbReference type="Google" id="ProtNLM"/>
    </source>
</evidence>
<feature type="chain" id="PRO_5002493005" description="DUF3298 domain-containing protein" evidence="2">
    <location>
        <begin position="21"/>
        <end position="330"/>
    </location>
</feature>
<evidence type="ECO:0000256" key="2">
    <source>
        <dbReference type="SAM" id="SignalP"/>
    </source>
</evidence>
<dbReference type="Proteomes" id="UP000033358">
    <property type="component" value="Unassembled WGS sequence"/>
</dbReference>